<dbReference type="PANTHER" id="PTHR43741:SF4">
    <property type="entry name" value="FMN-DEPENDENT NADH:QUINONE OXIDOREDUCTASE"/>
    <property type="match status" value="1"/>
</dbReference>
<organism evidence="2 3">
    <name type="scientific">Acetobacterium malicum</name>
    <dbReference type="NCBI Taxonomy" id="52692"/>
    <lineage>
        <taxon>Bacteria</taxon>
        <taxon>Bacillati</taxon>
        <taxon>Bacillota</taxon>
        <taxon>Clostridia</taxon>
        <taxon>Eubacteriales</taxon>
        <taxon>Eubacteriaceae</taxon>
        <taxon>Acetobacterium</taxon>
    </lineage>
</organism>
<dbReference type="RefSeq" id="WP_026394410.1">
    <property type="nucleotide sequence ID" value="NZ_WJBE01000008.1"/>
</dbReference>
<name>A0ABR6YZ61_9FIRM</name>
<protein>
    <recommendedName>
        <fullName evidence="1">Flavodoxin-like fold domain-containing protein</fullName>
    </recommendedName>
</protein>
<evidence type="ECO:0000313" key="3">
    <source>
        <dbReference type="Proteomes" id="UP000622405"/>
    </source>
</evidence>
<dbReference type="InterPro" id="IPR050104">
    <property type="entry name" value="FMN-dep_NADH:Q_OxRdtase_AzoR1"/>
</dbReference>
<dbReference type="InterPro" id="IPR003680">
    <property type="entry name" value="Flavodoxin_fold"/>
</dbReference>
<reference evidence="2 3" key="1">
    <citation type="journal article" date="2020" name="mSystems">
        <title>Defining Genomic and Predicted Metabolic Features of the Acetobacterium Genus.</title>
        <authorList>
            <person name="Ross D.E."/>
            <person name="Marshall C.W."/>
            <person name="Gulliver D."/>
            <person name="May H.D."/>
            <person name="Norman R.S."/>
        </authorList>
    </citation>
    <scope>NUCLEOTIDE SEQUENCE [LARGE SCALE GENOMIC DNA]</scope>
    <source>
        <strain evidence="2 3">DSM 4132</strain>
    </source>
</reference>
<keyword evidence="3" id="KW-1185">Reference proteome</keyword>
<dbReference type="InterPro" id="IPR029039">
    <property type="entry name" value="Flavoprotein-like_sf"/>
</dbReference>
<sequence>MKKILFIDACMRGEESRTRKICEKLIESRMEKEDYQLQTVKLEKEKIIALDCEALNYRTRLIEANSFSDEIFDYARQFASADLIVVGAPYWDLSFPAVLKNYFEAVSVCGMAFSYGPDGVPYGLCQAEKLFYVTTAGGFIGSLNFGYDYIAGLCGLYGIKEVEQIKAEGLDIEGFDIQTILNQAFNQVVTA</sequence>
<accession>A0ABR6YZ61</accession>
<dbReference type="Gene3D" id="3.40.50.360">
    <property type="match status" value="1"/>
</dbReference>
<dbReference type="PANTHER" id="PTHR43741">
    <property type="entry name" value="FMN-DEPENDENT NADH-AZOREDUCTASE 1"/>
    <property type="match status" value="1"/>
</dbReference>
<proteinExistence type="predicted"/>
<dbReference type="Pfam" id="PF02525">
    <property type="entry name" value="Flavodoxin_2"/>
    <property type="match status" value="1"/>
</dbReference>
<feature type="domain" description="Flavodoxin-like fold" evidence="1">
    <location>
        <begin position="2"/>
        <end position="187"/>
    </location>
</feature>
<comment type="caution">
    <text evidence="2">The sequence shown here is derived from an EMBL/GenBank/DDBJ whole genome shotgun (WGS) entry which is preliminary data.</text>
</comment>
<dbReference type="EMBL" id="WJBE01000008">
    <property type="protein sequence ID" value="MBC3900127.1"/>
    <property type="molecule type" value="Genomic_DNA"/>
</dbReference>
<evidence type="ECO:0000259" key="1">
    <source>
        <dbReference type="Pfam" id="PF02525"/>
    </source>
</evidence>
<evidence type="ECO:0000313" key="2">
    <source>
        <dbReference type="EMBL" id="MBC3900127.1"/>
    </source>
</evidence>
<dbReference type="SUPFAM" id="SSF52218">
    <property type="entry name" value="Flavoproteins"/>
    <property type="match status" value="1"/>
</dbReference>
<dbReference type="Proteomes" id="UP000622405">
    <property type="component" value="Unassembled WGS sequence"/>
</dbReference>
<gene>
    <name evidence="2" type="ORF">GH811_10910</name>
</gene>